<comment type="cofactor">
    <cofactor evidence="1">
        <name>Zn(2+)</name>
        <dbReference type="ChEBI" id="CHEBI:29105"/>
    </cofactor>
</comment>
<evidence type="ECO:0000256" key="2">
    <source>
        <dbReference type="ARBA" id="ARBA00022723"/>
    </source>
</evidence>
<comment type="caution">
    <text evidence="5">The sequence shown here is derived from an EMBL/GenBank/DDBJ whole genome shotgun (WGS) entry which is preliminary data.</text>
</comment>
<keyword evidence="4" id="KW-0862">Zinc</keyword>
<organism evidence="5">
    <name type="scientific">hydrocarbon metagenome</name>
    <dbReference type="NCBI Taxonomy" id="938273"/>
    <lineage>
        <taxon>unclassified sequences</taxon>
        <taxon>metagenomes</taxon>
        <taxon>ecological metagenomes</taxon>
    </lineage>
</organism>
<reference evidence="5" key="1">
    <citation type="journal article" date="2015" name="Proc. Natl. Acad. Sci. U.S.A.">
        <title>Networks of energetic and metabolic interactions define dynamics in microbial communities.</title>
        <authorList>
            <person name="Embree M."/>
            <person name="Liu J.K."/>
            <person name="Al-Bassam M.M."/>
            <person name="Zengler K."/>
        </authorList>
    </citation>
    <scope>NUCLEOTIDE SEQUENCE</scope>
</reference>
<dbReference type="InterPro" id="IPR003785">
    <property type="entry name" value="Creatininase/forma_Hydrolase"/>
</dbReference>
<dbReference type="GO" id="GO:0016811">
    <property type="term" value="F:hydrolase activity, acting on carbon-nitrogen (but not peptide) bonds, in linear amides"/>
    <property type="evidence" value="ECO:0007669"/>
    <property type="project" value="TreeGrafter"/>
</dbReference>
<dbReference type="GO" id="GO:0047789">
    <property type="term" value="F:creatininase activity"/>
    <property type="evidence" value="ECO:0007669"/>
    <property type="project" value="UniProtKB-EC"/>
</dbReference>
<protein>
    <submittedName>
        <fullName evidence="5">Creatinine amidohydrolase</fullName>
        <ecNumber evidence="5">3.5.2.10</ecNumber>
    </submittedName>
</protein>
<accession>A0A0W8F3X1</accession>
<dbReference type="Pfam" id="PF02633">
    <property type="entry name" value="Creatininase"/>
    <property type="match status" value="1"/>
</dbReference>
<evidence type="ECO:0000256" key="1">
    <source>
        <dbReference type="ARBA" id="ARBA00001947"/>
    </source>
</evidence>
<dbReference type="AlphaFoldDB" id="A0A0W8F3X1"/>
<keyword evidence="2" id="KW-0479">Metal-binding</keyword>
<sequence length="255" mass="28419">MDKNPREIQHLTAADYAEDPFEKVILPLGSLESHGPHLPFATDAFTAHLLAQEIAARVPRTAVLPPLPYGMSEHYRDFPFTVSLTFETETAIIRDILLSLHREGIRKVFVLNGHDGNIAPIEAASRSVKVAFPEMRIVTLEAWWNILASLLPEDFFEVWGGLGHGGEGELSIGLALFPHLCQPEHAKGVVPRLPPHGEVKWLFSELTDCGATGDPTKASLEKGLRMKAALVDAVVELFRILDERDWDYRSDRMRA</sequence>
<keyword evidence="3 5" id="KW-0378">Hydrolase</keyword>
<dbReference type="GO" id="GO:0046872">
    <property type="term" value="F:metal ion binding"/>
    <property type="evidence" value="ECO:0007669"/>
    <property type="project" value="UniProtKB-KW"/>
</dbReference>
<evidence type="ECO:0000313" key="5">
    <source>
        <dbReference type="EMBL" id="KUG15561.1"/>
    </source>
</evidence>
<name>A0A0W8F3X1_9ZZZZ</name>
<evidence type="ECO:0000256" key="3">
    <source>
        <dbReference type="ARBA" id="ARBA00022801"/>
    </source>
</evidence>
<dbReference type="SUPFAM" id="SSF102215">
    <property type="entry name" value="Creatininase"/>
    <property type="match status" value="1"/>
</dbReference>
<dbReference type="InterPro" id="IPR024087">
    <property type="entry name" value="Creatininase-like_sf"/>
</dbReference>
<gene>
    <name evidence="5" type="ORF">ASZ90_014765</name>
</gene>
<dbReference type="Gene3D" id="3.40.50.10310">
    <property type="entry name" value="Creatininase"/>
    <property type="match status" value="1"/>
</dbReference>
<dbReference type="GO" id="GO:0009231">
    <property type="term" value="P:riboflavin biosynthetic process"/>
    <property type="evidence" value="ECO:0007669"/>
    <property type="project" value="TreeGrafter"/>
</dbReference>
<dbReference type="EC" id="3.5.2.10" evidence="5"/>
<dbReference type="PANTHER" id="PTHR35005:SF1">
    <property type="entry name" value="2-AMINO-5-FORMYLAMINO-6-RIBOSYLAMINOPYRIMIDIN-4(3H)-ONE 5'-MONOPHOSPHATE DEFORMYLASE"/>
    <property type="match status" value="1"/>
</dbReference>
<dbReference type="PANTHER" id="PTHR35005">
    <property type="entry name" value="3-DEHYDRO-SCYLLO-INOSOSE HYDROLASE"/>
    <property type="match status" value="1"/>
</dbReference>
<dbReference type="EMBL" id="LNQE01001549">
    <property type="protein sequence ID" value="KUG15561.1"/>
    <property type="molecule type" value="Genomic_DNA"/>
</dbReference>
<evidence type="ECO:0000256" key="4">
    <source>
        <dbReference type="ARBA" id="ARBA00022833"/>
    </source>
</evidence>
<proteinExistence type="predicted"/>